<evidence type="ECO:0000313" key="1">
    <source>
        <dbReference type="EMBL" id="QDV56164.1"/>
    </source>
</evidence>
<organism evidence="1 2">
    <name type="scientific">Rosistilla oblonga</name>
    <dbReference type="NCBI Taxonomy" id="2527990"/>
    <lineage>
        <taxon>Bacteria</taxon>
        <taxon>Pseudomonadati</taxon>
        <taxon>Planctomycetota</taxon>
        <taxon>Planctomycetia</taxon>
        <taxon>Pirellulales</taxon>
        <taxon>Pirellulaceae</taxon>
        <taxon>Rosistilla</taxon>
    </lineage>
</organism>
<sequence length="110" mass="11802">MTAGASAAAVVTGSSRFANACRFKELLDWFSSRLIVAPASQVVGLLSQLETGDREFSVDDLAMVVPRKSRLGILRRSSDECLQRGDNLIGLGSLPIIHVDETPSHDSFAV</sequence>
<name>A0A518ISU1_9BACT</name>
<evidence type="ECO:0000313" key="2">
    <source>
        <dbReference type="Proteomes" id="UP000316770"/>
    </source>
</evidence>
<dbReference type="AlphaFoldDB" id="A0A518ISU1"/>
<dbReference type="EMBL" id="CP036318">
    <property type="protein sequence ID" value="QDV56164.1"/>
    <property type="molecule type" value="Genomic_DNA"/>
</dbReference>
<gene>
    <name evidence="1" type="ORF">Mal33_21430</name>
</gene>
<accession>A0A518ISU1</accession>
<dbReference type="Proteomes" id="UP000316770">
    <property type="component" value="Chromosome"/>
</dbReference>
<proteinExistence type="predicted"/>
<protein>
    <submittedName>
        <fullName evidence="1">Uncharacterized protein</fullName>
    </submittedName>
</protein>
<keyword evidence="2" id="KW-1185">Reference proteome</keyword>
<reference evidence="1 2" key="1">
    <citation type="submission" date="2019-02" db="EMBL/GenBank/DDBJ databases">
        <title>Deep-cultivation of Planctomycetes and their phenomic and genomic characterization uncovers novel biology.</title>
        <authorList>
            <person name="Wiegand S."/>
            <person name="Jogler M."/>
            <person name="Boedeker C."/>
            <person name="Pinto D."/>
            <person name="Vollmers J."/>
            <person name="Rivas-Marin E."/>
            <person name="Kohn T."/>
            <person name="Peeters S.H."/>
            <person name="Heuer A."/>
            <person name="Rast P."/>
            <person name="Oberbeckmann S."/>
            <person name="Bunk B."/>
            <person name="Jeske O."/>
            <person name="Meyerdierks A."/>
            <person name="Storesund J.E."/>
            <person name="Kallscheuer N."/>
            <person name="Luecker S."/>
            <person name="Lage O.M."/>
            <person name="Pohl T."/>
            <person name="Merkel B.J."/>
            <person name="Hornburger P."/>
            <person name="Mueller R.-W."/>
            <person name="Bruemmer F."/>
            <person name="Labrenz M."/>
            <person name="Spormann A.M."/>
            <person name="Op den Camp H."/>
            <person name="Overmann J."/>
            <person name="Amann R."/>
            <person name="Jetten M.S.M."/>
            <person name="Mascher T."/>
            <person name="Medema M.H."/>
            <person name="Devos D.P."/>
            <person name="Kaster A.-K."/>
            <person name="Ovreas L."/>
            <person name="Rohde M."/>
            <person name="Galperin M.Y."/>
            <person name="Jogler C."/>
        </authorList>
    </citation>
    <scope>NUCLEOTIDE SEQUENCE [LARGE SCALE GENOMIC DNA]</scope>
    <source>
        <strain evidence="1 2">Mal33</strain>
    </source>
</reference>